<dbReference type="Proteomes" id="UP000557566">
    <property type="component" value="Unassembled WGS sequence"/>
</dbReference>
<comment type="caution">
    <text evidence="1">The sequence shown here is derived from an EMBL/GenBank/DDBJ whole genome shotgun (WGS) entry which is preliminary data.</text>
</comment>
<gene>
    <name evidence="1" type="ORF">G6O67_004893</name>
</gene>
<name>A0A8H4PQI5_9HYPO</name>
<accession>A0A8H4PQI5</accession>
<evidence type="ECO:0000313" key="2">
    <source>
        <dbReference type="Proteomes" id="UP000557566"/>
    </source>
</evidence>
<reference evidence="1 2" key="1">
    <citation type="journal article" date="2020" name="Genome Biol. Evol.">
        <title>A new high-quality draft genome assembly of the Chinese cordyceps Ophiocordyceps sinensis.</title>
        <authorList>
            <person name="Shu R."/>
            <person name="Zhang J."/>
            <person name="Meng Q."/>
            <person name="Zhang H."/>
            <person name="Zhou G."/>
            <person name="Li M."/>
            <person name="Wu P."/>
            <person name="Zhao Y."/>
            <person name="Chen C."/>
            <person name="Qin Q."/>
        </authorList>
    </citation>
    <scope>NUCLEOTIDE SEQUENCE [LARGE SCALE GENOMIC DNA]</scope>
    <source>
        <strain evidence="1 2">IOZ07</strain>
    </source>
</reference>
<dbReference type="EMBL" id="JAAVMX010000005">
    <property type="protein sequence ID" value="KAF4508531.1"/>
    <property type="molecule type" value="Genomic_DNA"/>
</dbReference>
<evidence type="ECO:0000313" key="1">
    <source>
        <dbReference type="EMBL" id="KAF4508531.1"/>
    </source>
</evidence>
<dbReference type="AlphaFoldDB" id="A0A8H4PQI5"/>
<protein>
    <submittedName>
        <fullName evidence="1">Uncharacterized protein</fullName>
    </submittedName>
</protein>
<keyword evidence="2" id="KW-1185">Reference proteome</keyword>
<proteinExistence type="predicted"/>
<sequence length="97" mass="11012">MRLATCLVSVLTGFPLSRRREPPTSKDRETQDRPWVQDNLVKFCDNVRVGSLSGTWRAVSLPTGPGSRTHLGCDLRMRTEHYPAPIQDDGYRWRGGE</sequence>
<organism evidence="1 2">
    <name type="scientific">Ophiocordyceps sinensis</name>
    <dbReference type="NCBI Taxonomy" id="72228"/>
    <lineage>
        <taxon>Eukaryota</taxon>
        <taxon>Fungi</taxon>
        <taxon>Dikarya</taxon>
        <taxon>Ascomycota</taxon>
        <taxon>Pezizomycotina</taxon>
        <taxon>Sordariomycetes</taxon>
        <taxon>Hypocreomycetidae</taxon>
        <taxon>Hypocreales</taxon>
        <taxon>Ophiocordycipitaceae</taxon>
        <taxon>Ophiocordyceps</taxon>
    </lineage>
</organism>